<accession>A0A8B8U5L9</accession>
<feature type="domain" description="LEM-like" evidence="12">
    <location>
        <begin position="5"/>
        <end position="48"/>
    </location>
</feature>
<evidence type="ECO:0000259" key="12">
    <source>
        <dbReference type="PROSITE" id="PS50955"/>
    </source>
</evidence>
<comment type="subcellular location">
    <subcellularLocation>
        <location evidence="1">Nucleus</location>
    </subcellularLocation>
</comment>
<dbReference type="GO" id="GO:0003677">
    <property type="term" value="F:DNA binding"/>
    <property type="evidence" value="ECO:0007669"/>
    <property type="project" value="UniProtKB-KW"/>
</dbReference>
<dbReference type="Pfam" id="PF08198">
    <property type="entry name" value="Thymopoietin"/>
    <property type="match status" value="1"/>
</dbReference>
<feature type="compositionally biased region" description="Low complexity" evidence="9">
    <location>
        <begin position="78"/>
        <end position="93"/>
    </location>
</feature>
<dbReference type="GO" id="GO:0005635">
    <property type="term" value="C:nuclear envelope"/>
    <property type="evidence" value="ECO:0007669"/>
    <property type="project" value="UniProtKB-ARBA"/>
</dbReference>
<feature type="transmembrane region" description="Helical" evidence="10">
    <location>
        <begin position="373"/>
        <end position="394"/>
    </location>
</feature>
<evidence type="ECO:0000259" key="11">
    <source>
        <dbReference type="PROSITE" id="PS50954"/>
    </source>
</evidence>
<dbReference type="InterPro" id="IPR013146">
    <property type="entry name" value="LEM-like_dom"/>
</dbReference>
<dbReference type="Gene3D" id="1.10.720.40">
    <property type="match status" value="2"/>
</dbReference>
<dbReference type="PROSITE" id="PS50954">
    <property type="entry name" value="LEM"/>
    <property type="match status" value="1"/>
</dbReference>
<keyword evidence="5" id="KW-0007">Acetylation</keyword>
<dbReference type="InterPro" id="IPR051656">
    <property type="entry name" value="LEM_domain"/>
</dbReference>
<feature type="compositionally biased region" description="Basic and acidic residues" evidence="9">
    <location>
        <begin position="179"/>
        <end position="203"/>
    </location>
</feature>
<evidence type="ECO:0000256" key="7">
    <source>
        <dbReference type="ARBA" id="ARBA00023242"/>
    </source>
</evidence>
<dbReference type="Proteomes" id="UP000694856">
    <property type="component" value="Chromosome 12"/>
</dbReference>
<comment type="similarity">
    <text evidence="8">Belongs to the thymopoietin family.</text>
</comment>
<dbReference type="PANTHER" id="PTHR12019:SF23">
    <property type="entry name" value="LAMINA-ASSOCIATED POLYPEPTIDE 2, ISOFORM BETA"/>
    <property type="match status" value="1"/>
</dbReference>
<proteinExistence type="inferred from homology"/>
<keyword evidence="4" id="KW-0597">Phosphoprotein</keyword>
<sequence>MPEFLEDPSVLTKEKLKSELVANNVTLPAGEQRKDVYVQLYLQHLTARNRPPLAAGANSKGPPDFSSDEEREPTPVLGSGATAAGRSRSAVGRKATKKTDKPRQEDKDDLDVTELTNEELLDQLVKYGVNPGPIVGTTRKLYEKKLLKLREQGTESRSSTPLPTISSSVENTRQNGSNDSDRYSDNEEDSKIELKLEKREPLKGRAKTPVTLKQRRVEHNQVETSEHFRIDGAIISESTPIAETIMASSNETLVVNRVTGNFKHAAPILPITEFSDIPRRTPKKPLTRAEVGEKAEERRVERDILKEMFPFEASTPTGISASCRRPIKGAAGRPLELSDFRMEESFSSKYIPKYVPLADVKSEKTKKGRSIPMWIKILLFVVVATFLFLVYQAMETNQGNPFYKFVNNESKKANE</sequence>
<evidence type="ECO:0000256" key="8">
    <source>
        <dbReference type="ARBA" id="ARBA00061487"/>
    </source>
</evidence>
<feature type="region of interest" description="Disordered" evidence="9">
    <location>
        <begin position="150"/>
        <end position="205"/>
    </location>
</feature>
<keyword evidence="6" id="KW-0238">DNA-binding</keyword>
<dbReference type="SMART" id="SM01261">
    <property type="entry name" value="Thymopoietin"/>
    <property type="match status" value="1"/>
</dbReference>
<dbReference type="GeneID" id="102520043"/>
<evidence type="ECO:0000256" key="1">
    <source>
        <dbReference type="ARBA" id="ARBA00004123"/>
    </source>
</evidence>
<evidence type="ECO:0000256" key="6">
    <source>
        <dbReference type="ARBA" id="ARBA00023125"/>
    </source>
</evidence>
<feature type="domain" description="LEM" evidence="11">
    <location>
        <begin position="109"/>
        <end position="153"/>
    </location>
</feature>
<dbReference type="SMART" id="SM00540">
    <property type="entry name" value="LEM"/>
    <property type="match status" value="1"/>
</dbReference>
<keyword evidence="7" id="KW-0539">Nucleus</keyword>
<comment type="similarity">
    <text evidence="2">Belongs to the LEM family.</text>
</comment>
<dbReference type="FunFam" id="1.10.720.40:FF:000002">
    <property type="entry name" value="Thymopoietin isoform alpha"/>
    <property type="match status" value="1"/>
</dbReference>
<dbReference type="AlphaFoldDB" id="A0A8B8U5L9"/>
<protein>
    <submittedName>
        <fullName evidence="14">Thymopoietin isoform X3</fullName>
    </submittedName>
</protein>
<evidence type="ECO:0000313" key="13">
    <source>
        <dbReference type="Proteomes" id="UP000694856"/>
    </source>
</evidence>
<evidence type="ECO:0000256" key="2">
    <source>
        <dbReference type="ARBA" id="ARBA00007744"/>
    </source>
</evidence>
<keyword evidence="10" id="KW-0812">Transmembrane</keyword>
<dbReference type="InterPro" id="IPR011015">
    <property type="entry name" value="LEM/LEM-like_dom_sf"/>
</dbReference>
<dbReference type="RefSeq" id="XP_032349470.1">
    <property type="nucleotide sequence ID" value="XM_032493579.1"/>
</dbReference>
<feature type="region of interest" description="Disordered" evidence="9">
    <location>
        <begin position="47"/>
        <end position="114"/>
    </location>
</feature>
<evidence type="ECO:0000256" key="3">
    <source>
        <dbReference type="ARBA" id="ARBA00022481"/>
    </source>
</evidence>
<gene>
    <name evidence="14" type="primary">TMPO</name>
</gene>
<dbReference type="PROSITE" id="PS50955">
    <property type="entry name" value="LEM_LIKE"/>
    <property type="match status" value="1"/>
</dbReference>
<keyword evidence="10" id="KW-0472">Membrane</keyword>
<evidence type="ECO:0000256" key="5">
    <source>
        <dbReference type="ARBA" id="ARBA00022990"/>
    </source>
</evidence>
<name>A0A8B8U5L9_CAMFR</name>
<dbReference type="CDD" id="cd12935">
    <property type="entry name" value="LEM_like"/>
    <property type="match status" value="1"/>
</dbReference>
<dbReference type="CDD" id="cd12940">
    <property type="entry name" value="LEM_LAP2_LEMD1"/>
    <property type="match status" value="1"/>
</dbReference>
<dbReference type="FunFam" id="1.10.720.40:FF:000003">
    <property type="entry name" value="thymopoietin isoform X1"/>
    <property type="match status" value="1"/>
</dbReference>
<keyword evidence="10" id="KW-1133">Transmembrane helix</keyword>
<feature type="compositionally biased region" description="Basic and acidic residues" evidence="9">
    <location>
        <begin position="97"/>
        <end position="106"/>
    </location>
</feature>
<dbReference type="PANTHER" id="PTHR12019">
    <property type="entry name" value="LAMINA-ASSOCIATED POLYPEPTIDE THYMOPOIETIN"/>
    <property type="match status" value="1"/>
</dbReference>
<dbReference type="Pfam" id="PF03020">
    <property type="entry name" value="LEM"/>
    <property type="match status" value="1"/>
</dbReference>
<keyword evidence="3" id="KW-0488">Methylation</keyword>
<evidence type="ECO:0000313" key="14">
    <source>
        <dbReference type="RefSeq" id="XP_032349470.1"/>
    </source>
</evidence>
<reference evidence="14" key="1">
    <citation type="submission" date="2025-08" db="UniProtKB">
        <authorList>
            <consortium name="RefSeq"/>
        </authorList>
    </citation>
    <scope>IDENTIFICATION</scope>
    <source>
        <tissue evidence="14">Ear skin</tissue>
    </source>
</reference>
<organism evidence="13 14">
    <name type="scientific">Camelus ferus</name>
    <name type="common">Wild bactrian camel</name>
    <name type="synonym">Camelus bactrianus ferus</name>
    <dbReference type="NCBI Taxonomy" id="419612"/>
    <lineage>
        <taxon>Eukaryota</taxon>
        <taxon>Metazoa</taxon>
        <taxon>Chordata</taxon>
        <taxon>Craniata</taxon>
        <taxon>Vertebrata</taxon>
        <taxon>Euteleostomi</taxon>
        <taxon>Mammalia</taxon>
        <taxon>Eutheria</taxon>
        <taxon>Laurasiatheria</taxon>
        <taxon>Artiodactyla</taxon>
        <taxon>Tylopoda</taxon>
        <taxon>Camelidae</taxon>
        <taxon>Camelus</taxon>
    </lineage>
</organism>
<evidence type="ECO:0000256" key="4">
    <source>
        <dbReference type="ARBA" id="ARBA00022553"/>
    </source>
</evidence>
<evidence type="ECO:0000256" key="9">
    <source>
        <dbReference type="SAM" id="MobiDB-lite"/>
    </source>
</evidence>
<dbReference type="CTD" id="7112"/>
<keyword evidence="13" id="KW-1185">Reference proteome</keyword>
<dbReference type="SUPFAM" id="SSF63451">
    <property type="entry name" value="LEM domain"/>
    <property type="match status" value="2"/>
</dbReference>
<dbReference type="InterPro" id="IPR003887">
    <property type="entry name" value="LEM_dom"/>
</dbReference>
<evidence type="ECO:0000256" key="10">
    <source>
        <dbReference type="SAM" id="Phobius"/>
    </source>
</evidence>
<feature type="compositionally biased region" description="Polar residues" evidence="9">
    <location>
        <begin position="155"/>
        <end position="178"/>
    </location>
</feature>